<comment type="pathway">
    <text evidence="2">Cell wall biogenesis; peptidoglycan biosynthesis.</text>
</comment>
<organism evidence="18 19">
    <name type="scientific">Streptococcus equinus ATCC 9812</name>
    <dbReference type="NCBI Taxonomy" id="525379"/>
    <lineage>
        <taxon>Bacteria</taxon>
        <taxon>Bacillati</taxon>
        <taxon>Bacillota</taxon>
        <taxon>Bacilli</taxon>
        <taxon>Lactobacillales</taxon>
        <taxon>Streptococcaceae</taxon>
        <taxon>Streptococcus</taxon>
    </lineage>
</organism>
<evidence type="ECO:0000256" key="2">
    <source>
        <dbReference type="ARBA" id="ARBA00004752"/>
    </source>
</evidence>
<comment type="caution">
    <text evidence="18">The sequence shown here is derived from an EMBL/GenBank/DDBJ whole genome shotgun (WGS) entry which is preliminary data.</text>
</comment>
<evidence type="ECO:0000256" key="16">
    <source>
        <dbReference type="SAM" id="SignalP"/>
    </source>
</evidence>
<protein>
    <recommendedName>
        <fullName evidence="4">serine-type D-Ala-D-Ala carboxypeptidase</fullName>
        <ecNumber evidence="4">3.4.16.4</ecNumber>
    </recommendedName>
</protein>
<dbReference type="SMART" id="SM00936">
    <property type="entry name" value="PBP5_C"/>
    <property type="match status" value="1"/>
</dbReference>
<feature type="signal peptide" evidence="16">
    <location>
        <begin position="1"/>
        <end position="31"/>
    </location>
</feature>
<dbReference type="EC" id="3.4.16.4" evidence="4"/>
<comment type="function">
    <text evidence="1">Removes C-terminal D-alanyl residues from sugar-peptide cell wall precursors.</text>
</comment>
<feature type="active site" description="Acyl-ester intermediate" evidence="13">
    <location>
        <position position="65"/>
    </location>
</feature>
<dbReference type="HOGENOM" id="CLU_027070_8_2_9"/>
<evidence type="ECO:0000256" key="4">
    <source>
        <dbReference type="ARBA" id="ARBA00012448"/>
    </source>
</evidence>
<dbReference type="InterPro" id="IPR001967">
    <property type="entry name" value="Peptidase_S11_N"/>
</dbReference>
<evidence type="ECO:0000256" key="12">
    <source>
        <dbReference type="ARBA" id="ARBA00034000"/>
    </source>
</evidence>
<keyword evidence="7 16" id="KW-0732">Signal</keyword>
<evidence type="ECO:0000256" key="15">
    <source>
        <dbReference type="RuleBase" id="RU004016"/>
    </source>
</evidence>
<feature type="binding site" evidence="14">
    <location>
        <position position="248"/>
    </location>
    <ligand>
        <name>substrate</name>
    </ligand>
</feature>
<dbReference type="MEROPS" id="S11.006"/>
<dbReference type="UniPathway" id="UPA00219"/>
<dbReference type="PRINTS" id="PR00725">
    <property type="entry name" value="DADACBPTASE1"/>
</dbReference>
<evidence type="ECO:0000313" key="19">
    <source>
        <dbReference type="Proteomes" id="UP000005699"/>
    </source>
</evidence>
<feature type="chain" id="PRO_5003223155" description="serine-type D-Ala-D-Ala carboxypeptidase" evidence="16">
    <location>
        <begin position="32"/>
        <end position="419"/>
    </location>
</feature>
<evidence type="ECO:0000313" key="18">
    <source>
        <dbReference type="EMBL" id="EFW88095.1"/>
    </source>
</evidence>
<proteinExistence type="inferred from homology"/>
<dbReference type="GO" id="GO:0009252">
    <property type="term" value="P:peptidoglycan biosynthetic process"/>
    <property type="evidence" value="ECO:0007669"/>
    <property type="project" value="UniProtKB-UniPathway"/>
</dbReference>
<evidence type="ECO:0000256" key="1">
    <source>
        <dbReference type="ARBA" id="ARBA00003217"/>
    </source>
</evidence>
<name>E8JRQ1_STREI</name>
<dbReference type="Pfam" id="PF07943">
    <property type="entry name" value="PBP5_C"/>
    <property type="match status" value="1"/>
</dbReference>
<evidence type="ECO:0000256" key="6">
    <source>
        <dbReference type="ARBA" id="ARBA00022670"/>
    </source>
</evidence>
<dbReference type="InterPro" id="IPR015956">
    <property type="entry name" value="Peniciliin-bd_prot_C_sf"/>
</dbReference>
<reference evidence="18 19" key="1">
    <citation type="submission" date="2010-12" db="EMBL/GenBank/DDBJ databases">
        <authorList>
            <person name="Muzny D."/>
            <person name="Qin X."/>
            <person name="Deng J."/>
            <person name="Jiang H."/>
            <person name="Liu Y."/>
            <person name="Qu J."/>
            <person name="Song X.-Z."/>
            <person name="Zhang L."/>
            <person name="Thornton R."/>
            <person name="Coyle M."/>
            <person name="Francisco L."/>
            <person name="Jackson L."/>
            <person name="Javaid M."/>
            <person name="Korchina V."/>
            <person name="Kovar C."/>
            <person name="Mata R."/>
            <person name="Mathew T."/>
            <person name="Ngo R."/>
            <person name="Nguyen L."/>
            <person name="Nguyen N."/>
            <person name="Okwuonu G."/>
            <person name="Ongeri F."/>
            <person name="Pham C."/>
            <person name="Simmons D."/>
            <person name="Wilczek-Boney K."/>
            <person name="Hale W."/>
            <person name="Jakkamsetti A."/>
            <person name="Pham P."/>
            <person name="Ruth R."/>
            <person name="San Lucas F."/>
            <person name="Warren J."/>
            <person name="Zhang J."/>
            <person name="Zhao Z."/>
            <person name="Zhou C."/>
            <person name="Zhu D."/>
            <person name="Lee S."/>
            <person name="Bess C."/>
            <person name="Blankenburg K."/>
            <person name="Forbes L."/>
            <person name="Fu Q."/>
            <person name="Gubbala S."/>
            <person name="Hirani K."/>
            <person name="Jayaseelan J.C."/>
            <person name="Lara F."/>
            <person name="Munidasa M."/>
            <person name="Palculict T."/>
            <person name="Patil S."/>
            <person name="Pu L.-L."/>
            <person name="Saada N."/>
            <person name="Tang L."/>
            <person name="Weissenberger G."/>
            <person name="Zhu Y."/>
            <person name="Hemphill L."/>
            <person name="Shang Y."/>
            <person name="Youmans B."/>
            <person name="Ayvaz T."/>
            <person name="Ross M."/>
            <person name="Santibanez J."/>
            <person name="Aqrawi P."/>
            <person name="Gross S."/>
            <person name="Joshi V."/>
            <person name="Fowler G."/>
            <person name="Nazareth L."/>
            <person name="Reid J."/>
            <person name="Worley K."/>
            <person name="Petrosino J."/>
            <person name="Highlander S."/>
            <person name="Gibbs R."/>
        </authorList>
    </citation>
    <scope>NUCLEOTIDE SEQUENCE [LARGE SCALE GENOMIC DNA]</scope>
    <source>
        <strain evidence="18 19">ATCC 9812</strain>
    </source>
</reference>
<dbReference type="NCBIfam" id="NF038273">
    <property type="entry name" value="strep_PBP3"/>
    <property type="match status" value="1"/>
</dbReference>
<keyword evidence="10" id="KW-0573">Peptidoglycan synthesis</keyword>
<dbReference type="Proteomes" id="UP000005699">
    <property type="component" value="Unassembled WGS sequence"/>
</dbReference>
<dbReference type="PANTHER" id="PTHR21581:SF11">
    <property type="entry name" value="D-ALANYL-D-ALANINE CARBOXYPEPTIDASE DACA"/>
    <property type="match status" value="1"/>
</dbReference>
<evidence type="ECO:0000259" key="17">
    <source>
        <dbReference type="SMART" id="SM00936"/>
    </source>
</evidence>
<keyword evidence="6" id="KW-0645">Protease</keyword>
<dbReference type="InterPro" id="IPR018044">
    <property type="entry name" value="Peptidase_S11"/>
</dbReference>
<keyword evidence="5 18" id="KW-0121">Carboxypeptidase</keyword>
<keyword evidence="9" id="KW-0133">Cell shape</keyword>
<dbReference type="SUPFAM" id="SSF56601">
    <property type="entry name" value="beta-lactamase/transpeptidase-like"/>
    <property type="match status" value="1"/>
</dbReference>
<dbReference type="SUPFAM" id="SSF69189">
    <property type="entry name" value="Penicillin-binding protein associated domain"/>
    <property type="match status" value="1"/>
</dbReference>
<evidence type="ECO:0000256" key="3">
    <source>
        <dbReference type="ARBA" id="ARBA00007164"/>
    </source>
</evidence>
<dbReference type="EMBL" id="AEVB01000040">
    <property type="protein sequence ID" value="EFW88095.1"/>
    <property type="molecule type" value="Genomic_DNA"/>
</dbReference>
<dbReference type="PANTHER" id="PTHR21581">
    <property type="entry name" value="D-ALANYL-D-ALANINE CARBOXYPEPTIDASE"/>
    <property type="match status" value="1"/>
</dbReference>
<evidence type="ECO:0000256" key="13">
    <source>
        <dbReference type="PIRSR" id="PIRSR618044-1"/>
    </source>
</evidence>
<gene>
    <name evidence="18" type="ORF">HMPREF0819_1674</name>
</gene>
<feature type="active site" description="Proton acceptor" evidence="13">
    <location>
        <position position="68"/>
    </location>
</feature>
<evidence type="ECO:0000256" key="11">
    <source>
        <dbReference type="ARBA" id="ARBA00023316"/>
    </source>
</evidence>
<keyword evidence="11" id="KW-0961">Cell wall biogenesis/degradation</keyword>
<accession>E8JRQ1</accession>
<dbReference type="Gene3D" id="2.60.410.10">
    <property type="entry name" value="D-Ala-D-Ala carboxypeptidase, C-terminal domain"/>
    <property type="match status" value="1"/>
</dbReference>
<dbReference type="Gene3D" id="3.40.710.10">
    <property type="entry name" value="DD-peptidase/beta-lactamase superfamily"/>
    <property type="match status" value="1"/>
</dbReference>
<evidence type="ECO:0000256" key="8">
    <source>
        <dbReference type="ARBA" id="ARBA00022801"/>
    </source>
</evidence>
<comment type="catalytic activity">
    <reaction evidence="12">
        <text>Preferential cleavage: (Ac)2-L-Lys-D-Ala-|-D-Ala. Also transpeptidation of peptidyl-alanyl moieties that are N-acyl substituents of D-alanine.</text>
        <dbReference type="EC" id="3.4.16.4"/>
    </reaction>
</comment>
<dbReference type="InterPro" id="IPR012338">
    <property type="entry name" value="Beta-lactam/transpept-like"/>
</dbReference>
<dbReference type="GO" id="GO:0008360">
    <property type="term" value="P:regulation of cell shape"/>
    <property type="evidence" value="ECO:0007669"/>
    <property type="project" value="UniProtKB-KW"/>
</dbReference>
<dbReference type="GO" id="GO:0006508">
    <property type="term" value="P:proteolysis"/>
    <property type="evidence" value="ECO:0007669"/>
    <property type="project" value="UniProtKB-KW"/>
</dbReference>
<dbReference type="GO" id="GO:0009002">
    <property type="term" value="F:serine-type D-Ala-D-Ala carboxypeptidase activity"/>
    <property type="evidence" value="ECO:0007669"/>
    <property type="project" value="UniProtKB-EC"/>
</dbReference>
<evidence type="ECO:0000256" key="10">
    <source>
        <dbReference type="ARBA" id="ARBA00022984"/>
    </source>
</evidence>
<evidence type="ECO:0000256" key="9">
    <source>
        <dbReference type="ARBA" id="ARBA00022960"/>
    </source>
</evidence>
<dbReference type="AlphaFoldDB" id="E8JRQ1"/>
<dbReference type="InterPro" id="IPR037167">
    <property type="entry name" value="Peptidase_S11_C_sf"/>
</dbReference>
<dbReference type="eggNOG" id="COG1686">
    <property type="taxonomic scope" value="Bacteria"/>
</dbReference>
<evidence type="ECO:0000256" key="7">
    <source>
        <dbReference type="ARBA" id="ARBA00022729"/>
    </source>
</evidence>
<evidence type="ECO:0000256" key="14">
    <source>
        <dbReference type="PIRSR" id="PIRSR618044-2"/>
    </source>
</evidence>
<dbReference type="InterPro" id="IPR012907">
    <property type="entry name" value="Peptidase_S11_C"/>
</dbReference>
<dbReference type="Pfam" id="PF00768">
    <property type="entry name" value="Peptidase_S11"/>
    <property type="match status" value="1"/>
</dbReference>
<comment type="similarity">
    <text evidence="3 15">Belongs to the peptidase S11 family.</text>
</comment>
<feature type="domain" description="Peptidase S11 D-Ala-D-Ala carboxypeptidase A C-terminal" evidence="17">
    <location>
        <begin position="302"/>
        <end position="400"/>
    </location>
</feature>
<evidence type="ECO:0000256" key="5">
    <source>
        <dbReference type="ARBA" id="ARBA00022645"/>
    </source>
</evidence>
<sequence length="419" mass="45774">MLNFLTKDGTMKKVIAALAILLAFIGSSVYADDFDVAAKHAIAVEATTGKVLYEKDATTPAGIASMTKILTVYLTYKEIDNGNLSWDTKVPISDYAYDLTANSDASNVPMEAHEYTVEQLVNAAMVASANSAAIALAEQIGGSESNFVDMMKAQLNEWGITDAKLVNASGLNNSYLSDNIYPESSSTDENMLSARDIAIIARHLITEYPDVLKISSQTTADFDGSTMNTYNYMLKDMPYERDGVDGLKTGTTELAGASFVATSTENGMRIISVVMNADGWEENDFARFEATNELLDYVKSNYEITTIIEAGQSYKNSKAKVKDGKEKTVPVVAAQDLNVVHRIGTDVSAKFSSKAKGYEATINKGDKVGKFEYNDNQIVGTGYLDSKPNVPALAKKEVKKSNFLKVWWNQFVTYVNEKL</sequence>
<feature type="active site" evidence="13">
    <location>
        <position position="128"/>
    </location>
</feature>
<dbReference type="GO" id="GO:0071555">
    <property type="term" value="P:cell wall organization"/>
    <property type="evidence" value="ECO:0007669"/>
    <property type="project" value="UniProtKB-KW"/>
</dbReference>
<keyword evidence="8 18" id="KW-0378">Hydrolase</keyword>